<evidence type="ECO:0000259" key="8">
    <source>
        <dbReference type="Pfam" id="PF01435"/>
    </source>
</evidence>
<gene>
    <name evidence="9" type="ORF">SAMN04488554_1640</name>
</gene>
<protein>
    <submittedName>
        <fullName evidence="9">Peptidase family M48</fullName>
    </submittedName>
</protein>
<dbReference type="Gene3D" id="3.30.2010.10">
    <property type="entry name" value="Metalloproteases ('zincins'), catalytic domain"/>
    <property type="match status" value="1"/>
</dbReference>
<organism evidence="9 10">
    <name type="scientific">Ruania alba</name>
    <dbReference type="NCBI Taxonomy" id="648782"/>
    <lineage>
        <taxon>Bacteria</taxon>
        <taxon>Bacillati</taxon>
        <taxon>Actinomycetota</taxon>
        <taxon>Actinomycetes</taxon>
        <taxon>Micrococcales</taxon>
        <taxon>Ruaniaceae</taxon>
        <taxon>Ruania</taxon>
    </lineage>
</organism>
<evidence type="ECO:0000256" key="7">
    <source>
        <dbReference type="SAM" id="Phobius"/>
    </source>
</evidence>
<dbReference type="PANTHER" id="PTHR34978">
    <property type="entry name" value="POSSIBLE SENSOR-TRANSDUCER PROTEIN BLAR"/>
    <property type="match status" value="1"/>
</dbReference>
<feature type="transmembrane region" description="Helical" evidence="7">
    <location>
        <begin position="41"/>
        <end position="64"/>
    </location>
</feature>
<evidence type="ECO:0000313" key="10">
    <source>
        <dbReference type="Proteomes" id="UP000199220"/>
    </source>
</evidence>
<keyword evidence="7" id="KW-0472">Membrane</keyword>
<dbReference type="GO" id="GO:0004222">
    <property type="term" value="F:metalloendopeptidase activity"/>
    <property type="evidence" value="ECO:0007669"/>
    <property type="project" value="InterPro"/>
</dbReference>
<accession>A0A1H5GG50</accession>
<sequence>MFLLLVFGCASGAVLTAFLAPRVLTVGRWQMLHPRLALTAWFASFFLGILLILTALLVSIVGAVTASSAHPHTEAVLLTPAAWLGLGGFGAALAFITASASTVVAHDGVPERAFTALACSREKRSDFTLVRFESDQHVACAVPGRHPEILVSTAMEAALSLPQLQAVLAHEYAHLRARHGWAIRIARVNGACLPNTRPGQAFQQATRLLIELTADDTAARQAGAANLANALSTLAEITGAEGLRLRAERVTARRWPPSKQRRLPEAVRIAAPA</sequence>
<keyword evidence="7" id="KW-1133">Transmembrane helix</keyword>
<evidence type="ECO:0000256" key="1">
    <source>
        <dbReference type="ARBA" id="ARBA00022670"/>
    </source>
</evidence>
<dbReference type="GO" id="GO:0006508">
    <property type="term" value="P:proteolysis"/>
    <property type="evidence" value="ECO:0007669"/>
    <property type="project" value="UniProtKB-KW"/>
</dbReference>
<keyword evidence="7" id="KW-0812">Transmembrane</keyword>
<evidence type="ECO:0000256" key="2">
    <source>
        <dbReference type="ARBA" id="ARBA00022723"/>
    </source>
</evidence>
<dbReference type="PANTHER" id="PTHR34978:SF3">
    <property type="entry name" value="SLR0241 PROTEIN"/>
    <property type="match status" value="1"/>
</dbReference>
<dbReference type="AlphaFoldDB" id="A0A1H5GG50"/>
<dbReference type="InterPro" id="IPR001915">
    <property type="entry name" value="Peptidase_M48"/>
</dbReference>
<keyword evidence="5 6" id="KW-0482">Metalloprotease</keyword>
<keyword evidence="3 6" id="KW-0378">Hydrolase</keyword>
<comment type="cofactor">
    <cofactor evidence="6">
        <name>Zn(2+)</name>
        <dbReference type="ChEBI" id="CHEBI:29105"/>
    </cofactor>
    <text evidence="6">Binds 1 zinc ion per subunit.</text>
</comment>
<comment type="similarity">
    <text evidence="6">Belongs to the peptidase M48 family.</text>
</comment>
<evidence type="ECO:0000256" key="6">
    <source>
        <dbReference type="RuleBase" id="RU003983"/>
    </source>
</evidence>
<evidence type="ECO:0000313" key="9">
    <source>
        <dbReference type="EMBL" id="SEE14639.1"/>
    </source>
</evidence>
<keyword evidence="4 6" id="KW-0862">Zinc</keyword>
<dbReference type="STRING" id="648782.SAMN04488554_1640"/>
<keyword evidence="2" id="KW-0479">Metal-binding</keyword>
<dbReference type="Proteomes" id="UP000199220">
    <property type="component" value="Unassembled WGS sequence"/>
</dbReference>
<dbReference type="GO" id="GO:0046872">
    <property type="term" value="F:metal ion binding"/>
    <property type="evidence" value="ECO:0007669"/>
    <property type="project" value="UniProtKB-KW"/>
</dbReference>
<dbReference type="InterPro" id="IPR052173">
    <property type="entry name" value="Beta-lactam_resp_regulator"/>
</dbReference>
<evidence type="ECO:0000256" key="3">
    <source>
        <dbReference type="ARBA" id="ARBA00022801"/>
    </source>
</evidence>
<reference evidence="10" key="1">
    <citation type="submission" date="2016-10" db="EMBL/GenBank/DDBJ databases">
        <authorList>
            <person name="Varghese N."/>
            <person name="Submissions S."/>
        </authorList>
    </citation>
    <scope>NUCLEOTIDE SEQUENCE [LARGE SCALE GENOMIC DNA]</scope>
    <source>
        <strain evidence="10">DSM 21368</strain>
    </source>
</reference>
<name>A0A1H5GG50_9MICO</name>
<keyword evidence="1 6" id="KW-0645">Protease</keyword>
<dbReference type="Pfam" id="PF01435">
    <property type="entry name" value="Peptidase_M48"/>
    <property type="match status" value="1"/>
</dbReference>
<evidence type="ECO:0000256" key="5">
    <source>
        <dbReference type="ARBA" id="ARBA00023049"/>
    </source>
</evidence>
<proteinExistence type="inferred from homology"/>
<dbReference type="OrthoDB" id="9785340at2"/>
<feature type="domain" description="Peptidase M48" evidence="8">
    <location>
        <begin position="125"/>
        <end position="196"/>
    </location>
</feature>
<evidence type="ECO:0000256" key="4">
    <source>
        <dbReference type="ARBA" id="ARBA00022833"/>
    </source>
</evidence>
<feature type="transmembrane region" description="Helical" evidence="7">
    <location>
        <begin position="76"/>
        <end position="96"/>
    </location>
</feature>
<dbReference type="EMBL" id="FNTX01000001">
    <property type="protein sequence ID" value="SEE14639.1"/>
    <property type="molecule type" value="Genomic_DNA"/>
</dbReference>
<keyword evidence="10" id="KW-1185">Reference proteome</keyword>